<comment type="caution">
    <text evidence="1">The sequence shown here is derived from an EMBL/GenBank/DDBJ whole genome shotgun (WGS) entry which is preliminary data.</text>
</comment>
<evidence type="ECO:0000313" key="1">
    <source>
        <dbReference type="EMBL" id="KAG2079444.1"/>
    </source>
</evidence>
<dbReference type="Pfam" id="PF18759">
    <property type="entry name" value="Plavaka"/>
    <property type="match status" value="1"/>
</dbReference>
<evidence type="ECO:0000313" key="2">
    <source>
        <dbReference type="Proteomes" id="UP000823399"/>
    </source>
</evidence>
<dbReference type="AlphaFoldDB" id="A0A9P7EPP0"/>
<reference evidence="1" key="1">
    <citation type="journal article" date="2020" name="New Phytol.">
        <title>Comparative genomics reveals dynamic genome evolution in host specialist ectomycorrhizal fungi.</title>
        <authorList>
            <person name="Lofgren L.A."/>
            <person name="Nguyen N.H."/>
            <person name="Vilgalys R."/>
            <person name="Ruytinx J."/>
            <person name="Liao H.L."/>
            <person name="Branco S."/>
            <person name="Kuo A."/>
            <person name="LaButti K."/>
            <person name="Lipzen A."/>
            <person name="Andreopoulos W."/>
            <person name="Pangilinan J."/>
            <person name="Riley R."/>
            <person name="Hundley H."/>
            <person name="Na H."/>
            <person name="Barry K."/>
            <person name="Grigoriev I.V."/>
            <person name="Stajich J.E."/>
            <person name="Kennedy P.G."/>
        </authorList>
    </citation>
    <scope>NUCLEOTIDE SEQUENCE</scope>
    <source>
        <strain evidence="1">FC423</strain>
    </source>
</reference>
<proteinExistence type="predicted"/>
<dbReference type="InterPro" id="IPR041078">
    <property type="entry name" value="Plavaka"/>
</dbReference>
<dbReference type="OrthoDB" id="2418900at2759"/>
<gene>
    <name evidence="1" type="ORF">F5147DRAFT_549100</name>
</gene>
<name>A0A9P7EPP0_9AGAM</name>
<keyword evidence="2" id="KW-1185">Reference proteome</keyword>
<dbReference type="RefSeq" id="XP_041283979.1">
    <property type="nucleotide sequence ID" value="XM_041430378.1"/>
</dbReference>
<feature type="non-terminal residue" evidence="1">
    <location>
        <position position="75"/>
    </location>
</feature>
<dbReference type="EMBL" id="JABBWM010000769">
    <property type="protein sequence ID" value="KAG2079444.1"/>
    <property type="molecule type" value="Genomic_DNA"/>
</dbReference>
<feature type="non-terminal residue" evidence="1">
    <location>
        <position position="1"/>
    </location>
</feature>
<dbReference type="Proteomes" id="UP000823399">
    <property type="component" value="Unassembled WGS sequence"/>
</dbReference>
<accession>A0A9P7EPP0</accession>
<dbReference type="GeneID" id="64692637"/>
<sequence length="75" mass="8092">GVLEDCLIHQCLDIVLEPLKRAARVGVMMSDPVGNSWHCYTGLASYIADTPEAMMLCAVGGKTSPLTMAMFKQFG</sequence>
<organism evidence="1 2">
    <name type="scientific">Suillus discolor</name>
    <dbReference type="NCBI Taxonomy" id="1912936"/>
    <lineage>
        <taxon>Eukaryota</taxon>
        <taxon>Fungi</taxon>
        <taxon>Dikarya</taxon>
        <taxon>Basidiomycota</taxon>
        <taxon>Agaricomycotina</taxon>
        <taxon>Agaricomycetes</taxon>
        <taxon>Agaricomycetidae</taxon>
        <taxon>Boletales</taxon>
        <taxon>Suillineae</taxon>
        <taxon>Suillaceae</taxon>
        <taxon>Suillus</taxon>
    </lineage>
</organism>
<protein>
    <submittedName>
        <fullName evidence="1">Uncharacterized protein</fullName>
    </submittedName>
</protein>